<dbReference type="Proteomes" id="UP001501116">
    <property type="component" value="Unassembled WGS sequence"/>
</dbReference>
<evidence type="ECO:0008006" key="4">
    <source>
        <dbReference type="Google" id="ProtNLM"/>
    </source>
</evidence>
<gene>
    <name evidence="2" type="ORF">GCM10009754_65470</name>
</gene>
<comment type="caution">
    <text evidence="2">The sequence shown here is derived from an EMBL/GenBank/DDBJ whole genome shotgun (WGS) entry which is preliminary data.</text>
</comment>
<organism evidence="2 3">
    <name type="scientific">Amycolatopsis minnesotensis</name>
    <dbReference type="NCBI Taxonomy" id="337894"/>
    <lineage>
        <taxon>Bacteria</taxon>
        <taxon>Bacillati</taxon>
        <taxon>Actinomycetota</taxon>
        <taxon>Actinomycetes</taxon>
        <taxon>Pseudonocardiales</taxon>
        <taxon>Pseudonocardiaceae</taxon>
        <taxon>Amycolatopsis</taxon>
    </lineage>
</organism>
<name>A0ABN2S3T5_9PSEU</name>
<proteinExistence type="predicted"/>
<sequence length="129" mass="13768">MSLAVEAPAARHRAEDVEEQTVDVEKDDGAERGRTTLEPRTVKKIAAHAVAEVPGVGDGAKVDAAIDRESATLTVSLEVRYPESVARTTEAARAHLMARTAALTGLTVPKVDIVVTALRSEETGKRRVQ</sequence>
<evidence type="ECO:0000313" key="2">
    <source>
        <dbReference type="EMBL" id="GAA1979917.1"/>
    </source>
</evidence>
<feature type="region of interest" description="Disordered" evidence="1">
    <location>
        <begin position="1"/>
        <end position="34"/>
    </location>
</feature>
<protein>
    <recommendedName>
        <fullName evidence="4">Asp23/Gls24 family envelope stress response protein</fullName>
    </recommendedName>
</protein>
<evidence type="ECO:0000313" key="3">
    <source>
        <dbReference type="Proteomes" id="UP001501116"/>
    </source>
</evidence>
<feature type="compositionally biased region" description="Basic and acidic residues" evidence="1">
    <location>
        <begin position="23"/>
        <end position="34"/>
    </location>
</feature>
<keyword evidence="3" id="KW-1185">Reference proteome</keyword>
<evidence type="ECO:0000256" key="1">
    <source>
        <dbReference type="SAM" id="MobiDB-lite"/>
    </source>
</evidence>
<dbReference type="RefSeq" id="WP_344427837.1">
    <property type="nucleotide sequence ID" value="NZ_BAAANN010000032.1"/>
</dbReference>
<reference evidence="2 3" key="1">
    <citation type="journal article" date="2019" name="Int. J. Syst. Evol. Microbiol.">
        <title>The Global Catalogue of Microorganisms (GCM) 10K type strain sequencing project: providing services to taxonomists for standard genome sequencing and annotation.</title>
        <authorList>
            <consortium name="The Broad Institute Genomics Platform"/>
            <consortium name="The Broad Institute Genome Sequencing Center for Infectious Disease"/>
            <person name="Wu L."/>
            <person name="Ma J."/>
        </authorList>
    </citation>
    <scope>NUCLEOTIDE SEQUENCE [LARGE SCALE GENOMIC DNA]</scope>
    <source>
        <strain evidence="2 3">JCM 14545</strain>
    </source>
</reference>
<accession>A0ABN2S3T5</accession>
<dbReference type="EMBL" id="BAAANN010000032">
    <property type="protein sequence ID" value="GAA1979917.1"/>
    <property type="molecule type" value="Genomic_DNA"/>
</dbReference>